<name>A0A1R2BK17_9CILI</name>
<dbReference type="Proteomes" id="UP000187209">
    <property type="component" value="Unassembled WGS sequence"/>
</dbReference>
<keyword evidence="1" id="KW-0472">Membrane</keyword>
<protein>
    <recommendedName>
        <fullName evidence="2">Peptidase A1 domain-containing protein</fullName>
    </recommendedName>
</protein>
<gene>
    <name evidence="3" type="ORF">SteCoe_23384</name>
</gene>
<dbReference type="InterPro" id="IPR033121">
    <property type="entry name" value="PEPTIDASE_A1"/>
</dbReference>
<comment type="caution">
    <text evidence="3">The sequence shown here is derived from an EMBL/GenBank/DDBJ whole genome shotgun (WGS) entry which is preliminary data.</text>
</comment>
<evidence type="ECO:0000259" key="2">
    <source>
        <dbReference type="PROSITE" id="PS51767"/>
    </source>
</evidence>
<dbReference type="AlphaFoldDB" id="A0A1R2BK17"/>
<dbReference type="Gene3D" id="2.40.70.10">
    <property type="entry name" value="Acid Proteases"/>
    <property type="match status" value="2"/>
</dbReference>
<organism evidence="3 4">
    <name type="scientific">Stentor coeruleus</name>
    <dbReference type="NCBI Taxonomy" id="5963"/>
    <lineage>
        <taxon>Eukaryota</taxon>
        <taxon>Sar</taxon>
        <taxon>Alveolata</taxon>
        <taxon>Ciliophora</taxon>
        <taxon>Postciliodesmatophora</taxon>
        <taxon>Heterotrichea</taxon>
        <taxon>Heterotrichida</taxon>
        <taxon>Stentoridae</taxon>
        <taxon>Stentor</taxon>
    </lineage>
</organism>
<dbReference type="EMBL" id="MPUH01000593">
    <property type="protein sequence ID" value="OMJ77110.1"/>
    <property type="molecule type" value="Genomic_DNA"/>
</dbReference>
<proteinExistence type="predicted"/>
<keyword evidence="1" id="KW-1133">Transmembrane helix</keyword>
<dbReference type="SUPFAM" id="SSF50630">
    <property type="entry name" value="Acid proteases"/>
    <property type="match status" value="1"/>
</dbReference>
<dbReference type="OrthoDB" id="15189at2759"/>
<evidence type="ECO:0000313" key="4">
    <source>
        <dbReference type="Proteomes" id="UP000187209"/>
    </source>
</evidence>
<reference evidence="3 4" key="1">
    <citation type="submission" date="2016-11" db="EMBL/GenBank/DDBJ databases">
        <title>The macronuclear genome of Stentor coeruleus: a giant cell with tiny introns.</title>
        <authorList>
            <person name="Slabodnick M."/>
            <person name="Ruby J.G."/>
            <person name="Reiff S.B."/>
            <person name="Swart E.C."/>
            <person name="Gosai S."/>
            <person name="Prabakaran S."/>
            <person name="Witkowska E."/>
            <person name="Larue G.E."/>
            <person name="Fisher S."/>
            <person name="Freeman R.M."/>
            <person name="Gunawardena J."/>
            <person name="Chu W."/>
            <person name="Stover N.A."/>
            <person name="Gregory B.D."/>
            <person name="Nowacki M."/>
            <person name="Derisi J."/>
            <person name="Roy S.W."/>
            <person name="Marshall W.F."/>
            <person name="Sood P."/>
        </authorList>
    </citation>
    <scope>NUCLEOTIDE SEQUENCE [LARGE SCALE GENOMIC DNA]</scope>
    <source>
        <strain evidence="3">WM001</strain>
    </source>
</reference>
<keyword evidence="1" id="KW-0812">Transmembrane</keyword>
<dbReference type="PROSITE" id="PS51767">
    <property type="entry name" value="PEPTIDASE_A1"/>
    <property type="match status" value="1"/>
</dbReference>
<sequence>MVYLFLFLGLAQALRKYPLTKLENNAKVFNEGEIFETQGLFSIKLQVGEPPQEISAIISMSQQKEIVIPVIYGENPDNFTFFNISGSSTYSVVNSSGTFNGKSAVIANETIAFGAVKAEAQKIFIVDINNSPNKQNATLPLYFDKNGDSRSFLNSIFSNKSIDDKSFTIDLYEGTLLIGQMYNPDDADDPGIYVDIDPLTWTSYLEIIEVNFTTIANYTLEEGKKTPVDAAKVNFAIEYPYITGPGKEIDEILSLIKFNKTCTDNVCECDEEFTGYFNFTITFNNQTISVEPHSYLVANNGSCTILITKGNKWTFGLPFFREFLGYFNFKNNTAVFFRHPHRAGVIRNTIIIVCSMIVAICAMIFIFSCVYYFVNKKNEEREREYSRYYG</sequence>
<dbReference type="InterPro" id="IPR021109">
    <property type="entry name" value="Peptidase_aspartic_dom_sf"/>
</dbReference>
<evidence type="ECO:0000256" key="1">
    <source>
        <dbReference type="SAM" id="Phobius"/>
    </source>
</evidence>
<keyword evidence="4" id="KW-1185">Reference proteome</keyword>
<accession>A0A1R2BK17</accession>
<evidence type="ECO:0000313" key="3">
    <source>
        <dbReference type="EMBL" id="OMJ77110.1"/>
    </source>
</evidence>
<feature type="transmembrane region" description="Helical" evidence="1">
    <location>
        <begin position="350"/>
        <end position="374"/>
    </location>
</feature>
<feature type="domain" description="Peptidase A1" evidence="2">
    <location>
        <begin position="41"/>
        <end position="337"/>
    </location>
</feature>